<feature type="transmembrane region" description="Helical" evidence="8">
    <location>
        <begin position="6"/>
        <end position="24"/>
    </location>
</feature>
<evidence type="ECO:0000256" key="4">
    <source>
        <dbReference type="ARBA" id="ARBA00022692"/>
    </source>
</evidence>
<evidence type="ECO:0000256" key="6">
    <source>
        <dbReference type="ARBA" id="ARBA00022989"/>
    </source>
</evidence>
<dbReference type="GO" id="GO:0005886">
    <property type="term" value="C:plasma membrane"/>
    <property type="evidence" value="ECO:0007669"/>
    <property type="project" value="UniProtKB-SubCell"/>
</dbReference>
<comment type="subcellular location">
    <subcellularLocation>
        <location evidence="1">Cell membrane</location>
        <topology evidence="1">Multi-pass membrane protein</topology>
    </subcellularLocation>
</comment>
<keyword evidence="3" id="KW-1003">Cell membrane</keyword>
<feature type="transmembrane region" description="Helical" evidence="8">
    <location>
        <begin position="95"/>
        <end position="119"/>
    </location>
</feature>
<keyword evidence="10" id="KW-1185">Reference proteome</keyword>
<comment type="caution">
    <text evidence="9">The sequence shown here is derived from an EMBL/GenBank/DDBJ whole genome shotgun (WGS) entry which is preliminary data.</text>
</comment>
<dbReference type="RefSeq" id="WP_160196224.1">
    <property type="nucleotide sequence ID" value="NZ_QXXA01000004.1"/>
</dbReference>
<gene>
    <name evidence="9" type="primary">mreD</name>
    <name evidence="9" type="ORF">D3Z33_02530</name>
</gene>
<dbReference type="InterPro" id="IPR017225">
    <property type="entry name" value="Cell_shape_determin_MreD_prd"/>
</dbReference>
<protein>
    <submittedName>
        <fullName evidence="9">Rod shape-determining protein MreD</fullName>
    </submittedName>
</protein>
<feature type="transmembrane region" description="Helical" evidence="8">
    <location>
        <begin position="139"/>
        <end position="157"/>
    </location>
</feature>
<proteinExistence type="inferred from homology"/>
<evidence type="ECO:0000256" key="8">
    <source>
        <dbReference type="SAM" id="Phobius"/>
    </source>
</evidence>
<evidence type="ECO:0000313" key="9">
    <source>
        <dbReference type="EMBL" id="NBI05731.1"/>
    </source>
</evidence>
<dbReference type="Pfam" id="PF04093">
    <property type="entry name" value="MreD"/>
    <property type="match status" value="1"/>
</dbReference>
<feature type="transmembrane region" description="Helical" evidence="8">
    <location>
        <begin position="63"/>
        <end position="83"/>
    </location>
</feature>
<feature type="transmembrane region" description="Helical" evidence="8">
    <location>
        <begin position="36"/>
        <end position="57"/>
    </location>
</feature>
<dbReference type="PIRSF" id="PIRSF037497">
    <property type="entry name" value="MreD_Clostridium/Treponema_prd"/>
    <property type="match status" value="1"/>
</dbReference>
<keyword evidence="6 8" id="KW-1133">Transmembrane helix</keyword>
<evidence type="ECO:0000256" key="1">
    <source>
        <dbReference type="ARBA" id="ARBA00004651"/>
    </source>
</evidence>
<dbReference type="AlphaFoldDB" id="A0A845QU25"/>
<accession>A0A845QU25</accession>
<dbReference type="OrthoDB" id="9796616at2"/>
<keyword evidence="5" id="KW-0133">Cell shape</keyword>
<dbReference type="EMBL" id="QXXA01000004">
    <property type="protein sequence ID" value="NBI05731.1"/>
    <property type="molecule type" value="Genomic_DNA"/>
</dbReference>
<keyword evidence="7 8" id="KW-0472">Membrane</keyword>
<reference evidence="9 10" key="1">
    <citation type="submission" date="2018-08" db="EMBL/GenBank/DDBJ databases">
        <title>Murine metabolic-syndrome-specific gut microbial biobank.</title>
        <authorList>
            <person name="Liu C."/>
        </authorList>
    </citation>
    <scope>NUCLEOTIDE SEQUENCE [LARGE SCALE GENOMIC DNA]</scope>
    <source>
        <strain evidence="9 10">583</strain>
    </source>
</reference>
<evidence type="ECO:0000256" key="7">
    <source>
        <dbReference type="ARBA" id="ARBA00023136"/>
    </source>
</evidence>
<dbReference type="InterPro" id="IPR007227">
    <property type="entry name" value="Cell_shape_determining_MreD"/>
</dbReference>
<keyword evidence="4 8" id="KW-0812">Transmembrane</keyword>
<dbReference type="GO" id="GO:0008360">
    <property type="term" value="P:regulation of cell shape"/>
    <property type="evidence" value="ECO:0007669"/>
    <property type="project" value="UniProtKB-KW"/>
</dbReference>
<evidence type="ECO:0000313" key="10">
    <source>
        <dbReference type="Proteomes" id="UP000467132"/>
    </source>
</evidence>
<organism evidence="9 10">
    <name type="scientific">Senegalia massiliensis</name>
    <dbReference type="NCBI Taxonomy" id="1720316"/>
    <lineage>
        <taxon>Bacteria</taxon>
        <taxon>Bacillati</taxon>
        <taxon>Bacillota</taxon>
        <taxon>Clostridia</taxon>
        <taxon>Eubacteriales</taxon>
        <taxon>Clostridiaceae</taxon>
        <taxon>Senegalia</taxon>
    </lineage>
</organism>
<name>A0A845QU25_9CLOT</name>
<evidence type="ECO:0000256" key="2">
    <source>
        <dbReference type="ARBA" id="ARBA00007776"/>
    </source>
</evidence>
<evidence type="ECO:0000256" key="3">
    <source>
        <dbReference type="ARBA" id="ARBA00022475"/>
    </source>
</evidence>
<dbReference type="NCBIfam" id="TIGR03426">
    <property type="entry name" value="shape_MreD"/>
    <property type="match status" value="1"/>
</dbReference>
<dbReference type="Proteomes" id="UP000467132">
    <property type="component" value="Unassembled WGS sequence"/>
</dbReference>
<evidence type="ECO:0000256" key="5">
    <source>
        <dbReference type="ARBA" id="ARBA00022960"/>
    </source>
</evidence>
<comment type="similarity">
    <text evidence="2">Belongs to the MreD family.</text>
</comment>
<sequence length="167" mass="19085">MRTFSLIVLFILSFILQSTLYQYVSIFEVIPNTNLILIILVSLFTNKKVGGVSGLLVGLAQDLLFGNAIGIHALIYFLIGYLIGATNSNVSKENFIIPFIYTFMFTMISNIMFFFMYYFSDVDITFIGMIKNIALLESIYNSILSIFIYNFIKKLFVSPSLHFGRRD</sequence>